<dbReference type="EMBL" id="PECM01000005">
    <property type="protein sequence ID" value="TEA07358.1"/>
    <property type="molecule type" value="Genomic_DNA"/>
</dbReference>
<keyword evidence="3" id="KW-1185">Reference proteome</keyword>
<evidence type="ECO:0000313" key="4">
    <source>
        <dbReference type="Proteomes" id="UP000295685"/>
    </source>
</evidence>
<accession>A0A4R8SBY7</accession>
<comment type="caution">
    <text evidence="1">The sequence shown here is derived from an EMBL/GenBank/DDBJ whole genome shotgun (WGS) entry which is preliminary data.</text>
</comment>
<evidence type="ECO:0000313" key="3">
    <source>
        <dbReference type="Proteomes" id="UP000294844"/>
    </source>
</evidence>
<organism evidence="1 4">
    <name type="scientific">Mycobacteroides salmoniphilum</name>
    <dbReference type="NCBI Taxonomy" id="404941"/>
    <lineage>
        <taxon>Bacteria</taxon>
        <taxon>Bacillati</taxon>
        <taxon>Actinomycetota</taxon>
        <taxon>Actinomycetes</taxon>
        <taxon>Mycobacteriales</taxon>
        <taxon>Mycobacteriaceae</taxon>
        <taxon>Mycobacteroides</taxon>
    </lineage>
</organism>
<evidence type="ECO:0000313" key="1">
    <source>
        <dbReference type="EMBL" id="TDZ92128.1"/>
    </source>
</evidence>
<dbReference type="EMBL" id="PECK01000008">
    <property type="protein sequence ID" value="TDZ92128.1"/>
    <property type="molecule type" value="Genomic_DNA"/>
</dbReference>
<name>A0A4R8SBY7_9MYCO</name>
<dbReference type="AlphaFoldDB" id="A0A4R8SBY7"/>
<dbReference type="Proteomes" id="UP000294844">
    <property type="component" value="Unassembled WGS sequence"/>
</dbReference>
<sequence>MPKEMIVHPNVEYGPLGEDGWPVCKSTTGPEIEICWGRGDNPEVRLHTTSHDPGGFDHHFTLSREHVNAMIRTLRKARDQAFGRDA</sequence>
<reference evidence="3 4" key="1">
    <citation type="journal article" date="2019" name="Sci. Rep.">
        <title>Extended insight into the Mycobacterium chelonae-abscessus complex through whole genome sequencing of Mycobacterium salmoniphilum outbreak and Mycobacterium salmoniphilum-like strains.</title>
        <authorList>
            <person name="Behra P.R.K."/>
            <person name="Das S."/>
            <person name="Pettersson B.M.F."/>
            <person name="Shirreff L."/>
            <person name="DuCote T."/>
            <person name="Jacobsson K.G."/>
            <person name="Ennis D.G."/>
            <person name="Kirsebom L.A."/>
        </authorList>
    </citation>
    <scope>NUCLEOTIDE SEQUENCE [LARGE SCALE GENOMIC DNA]</scope>
    <source>
        <strain evidence="2 3">CCUG 60883</strain>
        <strain evidence="1 4">CCUG 60885</strain>
    </source>
</reference>
<gene>
    <name evidence="2" type="ORF">CCUG60883_01391</name>
    <name evidence="1" type="ORF">CCUG60885_04242</name>
</gene>
<protein>
    <submittedName>
        <fullName evidence="1">Uncharacterized protein</fullName>
    </submittedName>
</protein>
<dbReference type="Proteomes" id="UP000295685">
    <property type="component" value="Unassembled WGS sequence"/>
</dbReference>
<dbReference type="RefSeq" id="WP_134148780.1">
    <property type="nucleotide sequence ID" value="NZ_PECK01000008.1"/>
</dbReference>
<evidence type="ECO:0000313" key="2">
    <source>
        <dbReference type="EMBL" id="TEA07358.1"/>
    </source>
</evidence>
<proteinExistence type="predicted"/>